<dbReference type="PANTHER" id="PTHR11567">
    <property type="entry name" value="ACID PHOSPHATASE-RELATED"/>
    <property type="match status" value="1"/>
</dbReference>
<evidence type="ECO:0000256" key="4">
    <source>
        <dbReference type="ARBA" id="ARBA00022801"/>
    </source>
</evidence>
<gene>
    <name evidence="9" type="ORF">TTHERM_000930818</name>
</gene>
<keyword evidence="7" id="KW-0472">Membrane</keyword>
<dbReference type="GeneID" id="24441122"/>
<keyword evidence="7" id="KW-0812">Transmembrane</keyword>
<dbReference type="GO" id="GO:0003993">
    <property type="term" value="F:acid phosphatase activity"/>
    <property type="evidence" value="ECO:0007669"/>
    <property type="project" value="UniProtKB-EC"/>
</dbReference>
<dbReference type="OrthoDB" id="294308at2759"/>
<dbReference type="AlphaFoldDB" id="W7X1M7"/>
<keyword evidence="10" id="KW-1185">Reference proteome</keyword>
<dbReference type="Gene3D" id="3.40.50.1240">
    <property type="entry name" value="Phosphoglycerate mutase-like"/>
    <property type="match status" value="1"/>
</dbReference>
<comment type="similarity">
    <text evidence="2">Belongs to the histidine acid phosphatase family.</text>
</comment>
<evidence type="ECO:0000256" key="3">
    <source>
        <dbReference type="ARBA" id="ARBA00022729"/>
    </source>
</evidence>
<evidence type="ECO:0000256" key="7">
    <source>
        <dbReference type="SAM" id="Phobius"/>
    </source>
</evidence>
<dbReference type="RefSeq" id="XP_012655933.1">
    <property type="nucleotide sequence ID" value="XM_012800479.1"/>
</dbReference>
<protein>
    <submittedName>
        <fullName evidence="9">Histidine acid phosphatase family protein</fullName>
    </submittedName>
</protein>
<keyword evidence="3 8" id="KW-0732">Signal</keyword>
<sequence>MKKLQITILILLLVGSIQVQAELQFVIEIYRHGARGPLGDWYDAREQKYTYGELTATGQRQHYNLGAQLRKEYSGFLPDSYNHTQIYVRSTDYNRTLMSAASQLQGMFPAGTGDVLPDNLAEQYTLPAFANAQNYLKSNYSLPNNIQVLPIHTQPRVGDKVLSPESNCKNYKQIISEFYKEKQSTVDFINKQFEQTYQQYSKAIYQEVKNFDNQHYLESVFECDRANGRYVPDFTQELKDNSTYLTSLSWNFLFNQPDLLRALNQPFFSSFLEYTDPVVKNNNTSGLKWVMFSAHDTNIQLISAALNFTSIDCLLALRFEEYRKKDQVFYNCEYYPHFTSNIIFELHLSDKPTEENGVKIQQNQYYLKIRRDGKFMKLCDKNSTICSYSEFNQRIQQFMLNFDTVCQNVEQKNQETTQKAEDYSTYYIVGLILQSIIIAGCAFYIFQLLQKQKSLLNFEQFKDIEAAEIRNSQ</sequence>
<feature type="chain" id="PRO_5004906320" evidence="8">
    <location>
        <begin position="22"/>
        <end position="473"/>
    </location>
</feature>
<evidence type="ECO:0000313" key="9">
    <source>
        <dbReference type="EMBL" id="EWS71522.1"/>
    </source>
</evidence>
<organism evidence="9 10">
    <name type="scientific">Tetrahymena thermophila (strain SB210)</name>
    <dbReference type="NCBI Taxonomy" id="312017"/>
    <lineage>
        <taxon>Eukaryota</taxon>
        <taxon>Sar</taxon>
        <taxon>Alveolata</taxon>
        <taxon>Ciliophora</taxon>
        <taxon>Intramacronucleata</taxon>
        <taxon>Oligohymenophorea</taxon>
        <taxon>Hymenostomatida</taxon>
        <taxon>Tetrahymenina</taxon>
        <taxon>Tetrahymenidae</taxon>
        <taxon>Tetrahymena</taxon>
    </lineage>
</organism>
<comment type="catalytic activity">
    <reaction evidence="1">
        <text>a phosphate monoester + H2O = an alcohol + phosphate</text>
        <dbReference type="Rhea" id="RHEA:15017"/>
        <dbReference type="ChEBI" id="CHEBI:15377"/>
        <dbReference type="ChEBI" id="CHEBI:30879"/>
        <dbReference type="ChEBI" id="CHEBI:43474"/>
        <dbReference type="ChEBI" id="CHEBI:67140"/>
        <dbReference type="EC" id="3.1.3.2"/>
    </reaction>
</comment>
<dbReference type="InterPro" id="IPR033379">
    <property type="entry name" value="Acid_Pase_AS"/>
</dbReference>
<feature type="transmembrane region" description="Helical" evidence="7">
    <location>
        <begin position="426"/>
        <end position="446"/>
    </location>
</feature>
<dbReference type="EMBL" id="GG662368">
    <property type="protein sequence ID" value="EWS71522.1"/>
    <property type="molecule type" value="Genomic_DNA"/>
</dbReference>
<reference evidence="10" key="1">
    <citation type="journal article" date="2006" name="PLoS Biol.">
        <title>Macronuclear genome sequence of the ciliate Tetrahymena thermophila, a model eukaryote.</title>
        <authorList>
            <person name="Eisen J.A."/>
            <person name="Coyne R.S."/>
            <person name="Wu M."/>
            <person name="Wu D."/>
            <person name="Thiagarajan M."/>
            <person name="Wortman J.R."/>
            <person name="Badger J.H."/>
            <person name="Ren Q."/>
            <person name="Amedeo P."/>
            <person name="Jones K.M."/>
            <person name="Tallon L.J."/>
            <person name="Delcher A.L."/>
            <person name="Salzberg S.L."/>
            <person name="Silva J.C."/>
            <person name="Haas B.J."/>
            <person name="Majoros W.H."/>
            <person name="Farzad M."/>
            <person name="Carlton J.M."/>
            <person name="Smith R.K. Jr."/>
            <person name="Garg J."/>
            <person name="Pearlman R.E."/>
            <person name="Karrer K.M."/>
            <person name="Sun L."/>
            <person name="Manning G."/>
            <person name="Elde N.C."/>
            <person name="Turkewitz A.P."/>
            <person name="Asai D.J."/>
            <person name="Wilkes D.E."/>
            <person name="Wang Y."/>
            <person name="Cai H."/>
            <person name="Collins K."/>
            <person name="Stewart B.A."/>
            <person name="Lee S.R."/>
            <person name="Wilamowska K."/>
            <person name="Weinberg Z."/>
            <person name="Ruzzo W.L."/>
            <person name="Wloga D."/>
            <person name="Gaertig J."/>
            <person name="Frankel J."/>
            <person name="Tsao C.-C."/>
            <person name="Gorovsky M.A."/>
            <person name="Keeling P.J."/>
            <person name="Waller R.F."/>
            <person name="Patron N.J."/>
            <person name="Cherry J.M."/>
            <person name="Stover N.A."/>
            <person name="Krieger C.J."/>
            <person name="del Toro C."/>
            <person name="Ryder H.F."/>
            <person name="Williamson S.C."/>
            <person name="Barbeau R.A."/>
            <person name="Hamilton E.P."/>
            <person name="Orias E."/>
        </authorList>
    </citation>
    <scope>NUCLEOTIDE SEQUENCE [LARGE SCALE GENOMIC DNA]</scope>
    <source>
        <strain evidence="10">SB210</strain>
    </source>
</reference>
<dbReference type="InterPro" id="IPR000560">
    <property type="entry name" value="His_Pase_clade-2"/>
</dbReference>
<keyword evidence="7" id="KW-1133">Transmembrane helix</keyword>
<dbReference type="Pfam" id="PF00328">
    <property type="entry name" value="His_Phos_2"/>
    <property type="match status" value="1"/>
</dbReference>
<keyword evidence="4" id="KW-0378">Hydrolase</keyword>
<dbReference type="InterPro" id="IPR050645">
    <property type="entry name" value="Histidine_acid_phosphatase"/>
</dbReference>
<dbReference type="CDD" id="cd07061">
    <property type="entry name" value="HP_HAP_like"/>
    <property type="match status" value="1"/>
</dbReference>
<dbReference type="KEGG" id="tet:TTHERM_000930818"/>
<evidence type="ECO:0000256" key="2">
    <source>
        <dbReference type="ARBA" id="ARBA00005375"/>
    </source>
</evidence>
<feature type="signal peptide" evidence="8">
    <location>
        <begin position="1"/>
        <end position="21"/>
    </location>
</feature>
<dbReference type="PROSITE" id="PS00616">
    <property type="entry name" value="HIS_ACID_PHOSPHAT_1"/>
    <property type="match status" value="1"/>
</dbReference>
<evidence type="ECO:0000256" key="1">
    <source>
        <dbReference type="ARBA" id="ARBA00000032"/>
    </source>
</evidence>
<accession>W7X1M7</accession>
<dbReference type="InterPro" id="IPR029033">
    <property type="entry name" value="His_PPase_superfam"/>
</dbReference>
<name>W7X1M7_TETTS</name>
<dbReference type="InParanoid" id="W7X1M7"/>
<evidence type="ECO:0000256" key="5">
    <source>
        <dbReference type="ARBA" id="ARBA00023157"/>
    </source>
</evidence>
<dbReference type="SUPFAM" id="SSF53254">
    <property type="entry name" value="Phosphoglycerate mutase-like"/>
    <property type="match status" value="1"/>
</dbReference>
<dbReference type="PANTHER" id="PTHR11567:SF211">
    <property type="entry name" value="PROSTATIC ACID PHOSPHATASE"/>
    <property type="match status" value="1"/>
</dbReference>
<proteinExistence type="inferred from homology"/>
<keyword evidence="6" id="KW-0325">Glycoprotein</keyword>
<dbReference type="Proteomes" id="UP000009168">
    <property type="component" value="Unassembled WGS sequence"/>
</dbReference>
<evidence type="ECO:0000313" key="10">
    <source>
        <dbReference type="Proteomes" id="UP000009168"/>
    </source>
</evidence>
<evidence type="ECO:0000256" key="8">
    <source>
        <dbReference type="SAM" id="SignalP"/>
    </source>
</evidence>
<keyword evidence="5" id="KW-1015">Disulfide bond</keyword>
<evidence type="ECO:0000256" key="6">
    <source>
        <dbReference type="ARBA" id="ARBA00023180"/>
    </source>
</evidence>